<dbReference type="Proteomes" id="UP001465976">
    <property type="component" value="Unassembled WGS sequence"/>
</dbReference>
<feature type="compositionally biased region" description="Polar residues" evidence="5">
    <location>
        <begin position="44"/>
        <end position="57"/>
    </location>
</feature>
<evidence type="ECO:0000256" key="5">
    <source>
        <dbReference type="SAM" id="MobiDB-lite"/>
    </source>
</evidence>
<keyword evidence="2" id="KW-0645">Protease</keyword>
<feature type="compositionally biased region" description="Basic and acidic residues" evidence="5">
    <location>
        <begin position="1287"/>
        <end position="1296"/>
    </location>
</feature>
<organism evidence="7 8">
    <name type="scientific">Marasmius crinis-equi</name>
    <dbReference type="NCBI Taxonomy" id="585013"/>
    <lineage>
        <taxon>Eukaryota</taxon>
        <taxon>Fungi</taxon>
        <taxon>Dikarya</taxon>
        <taxon>Basidiomycota</taxon>
        <taxon>Agaricomycotina</taxon>
        <taxon>Agaricomycetes</taxon>
        <taxon>Agaricomycetidae</taxon>
        <taxon>Agaricales</taxon>
        <taxon>Marasmiineae</taxon>
        <taxon>Marasmiaceae</taxon>
        <taxon>Marasmius</taxon>
    </lineage>
</organism>
<protein>
    <recommendedName>
        <fullName evidence="6">Ubiquitin-like protease family profile domain-containing protein</fullName>
    </recommendedName>
</protein>
<comment type="caution">
    <text evidence="7">The sequence shown here is derived from an EMBL/GenBank/DDBJ whole genome shotgun (WGS) entry which is preliminary data.</text>
</comment>
<feature type="compositionally biased region" description="Basic and acidic residues" evidence="5">
    <location>
        <begin position="1376"/>
        <end position="1388"/>
    </location>
</feature>
<feature type="region of interest" description="Disordered" evidence="5">
    <location>
        <begin position="1373"/>
        <end position="1429"/>
    </location>
</feature>
<feature type="compositionally biased region" description="Acidic residues" evidence="5">
    <location>
        <begin position="1"/>
        <end position="12"/>
    </location>
</feature>
<accession>A0ABR3FS32</accession>
<dbReference type="InterPro" id="IPR038765">
    <property type="entry name" value="Papain-like_cys_pep_sf"/>
</dbReference>
<evidence type="ECO:0000256" key="4">
    <source>
        <dbReference type="ARBA" id="ARBA00022807"/>
    </source>
</evidence>
<dbReference type="Gene3D" id="3.40.395.10">
    <property type="entry name" value="Adenoviral Proteinase, Chain A"/>
    <property type="match status" value="1"/>
</dbReference>
<keyword evidence="3" id="KW-0378">Hydrolase</keyword>
<keyword evidence="4" id="KW-0788">Thiol protease</keyword>
<name>A0ABR3FS32_9AGAR</name>
<evidence type="ECO:0000256" key="2">
    <source>
        <dbReference type="ARBA" id="ARBA00022670"/>
    </source>
</evidence>
<evidence type="ECO:0000256" key="1">
    <source>
        <dbReference type="ARBA" id="ARBA00005234"/>
    </source>
</evidence>
<dbReference type="SUPFAM" id="SSF54001">
    <property type="entry name" value="Cysteine proteinases"/>
    <property type="match status" value="1"/>
</dbReference>
<dbReference type="InterPro" id="IPR003653">
    <property type="entry name" value="Peptidase_C48_C"/>
</dbReference>
<evidence type="ECO:0000313" key="7">
    <source>
        <dbReference type="EMBL" id="KAL0578275.1"/>
    </source>
</evidence>
<evidence type="ECO:0000313" key="8">
    <source>
        <dbReference type="Proteomes" id="UP001465976"/>
    </source>
</evidence>
<dbReference type="EMBL" id="JBAHYK010000109">
    <property type="protein sequence ID" value="KAL0578275.1"/>
    <property type="molecule type" value="Genomic_DNA"/>
</dbReference>
<feature type="region of interest" description="Disordered" evidence="5">
    <location>
        <begin position="1"/>
        <end position="68"/>
    </location>
</feature>
<comment type="similarity">
    <text evidence="1">Belongs to the peptidase C48 family.</text>
</comment>
<dbReference type="PROSITE" id="PS50600">
    <property type="entry name" value="ULP_PROTEASE"/>
    <property type="match status" value="1"/>
</dbReference>
<feature type="region of interest" description="Disordered" evidence="5">
    <location>
        <begin position="459"/>
        <end position="485"/>
    </location>
</feature>
<sequence length="1429" mass="161530">MDEEERDNDNENEDPKDKESSITPDEKDKNPDHNSNDNEHAHPHNSTPNCSTTNAVGPSTPYHEISITSEVPPTRLTVYESASTQRFSEITGFELNIENAEQWLNTAIQELPERIIINHIIITDKDLRRLQPTTWINDEVLNAFFRCFEFPSGCWVLSSLLWTMSLQKLRNRQADSMVPREIERNKSQFASSTRIMIPIHDTLSNHWVAVAIDRDTAKITVYDSLAGVRRTDDAQLHHVRKWLTEMYQECNLASPVWSEQTQPSIQGLQTNAFDCGVFAIGNIILHGLTGGADNHLLTQRIIPLIRAEVLRRLLAANRNSSPHIATPAPTPLSLDQTPNQFCNHNALQNIHSPAEGDDECTLENKAFTKGKLEDTRPVTSLLSPADDQSPPTPQLRNAVLLKDLTPDRAQIVDIDEDMDEQQVTLTPVTPPVISNSTLDFSMSMESGFATQICTTPPLGLPSRESTPTDTHTELPSYRSPADDTNVNAMCDSFDKKLSNSFRTTEQDDKLVGTRENPTVTTIQTITSNDSAVEASNSFPVPSTNYPMQDTASPSPMDVDPAPSSLFHPNSCVLDSNSDQVAEHTTVGVPETLSPKNGSSYRKDSTIVENTERHIMLHPMSPSGVIDQDSKSSSKVESIPDTKHSLRRSSRERKPVERSPVIRTTTRHVDRKRGKTPKPIPVTVHRSIVKEMEVSKHYIALQEAMKHPNLRPEMEHPRKAGKTYQVTTYTSDVYFWRTFFMNNEAEEQLERLLYASGGMKVTPNSTAKYPDHDSLLSQPKPPPNEVYPNPFPVKCVEPLTFDEYQNRSGNQLQQILRYRPLVVSNVRKMKSNSRWDSSTLRKLGCIHTMRQVHDKSIIPVMDPNEVIVKTSLNDALISGEKVNSSKPLNFLDIPGYGDFYCDTQLASEVHAYKQTLTHPQLPVPIPEDNIWHLVATKDVFTPLHMDAEGTAVMIMVEVGAKLVFMLVPSSRDTSEAANIHYSLDMDQDMNSTWSSTLTDGQVGNILGWEIQGVLLRPGDMLQTCWALFHSFVMGRNVTNTDHTKNRTSLVRLMAFWHKEFVEHNWQPGSLQDDDSAHMPEWASMTGFIDFLTLSNIFELGPVLWLETYDGEEPDERHITEFDLARSLSRQIFDRYTEIFSIRVLDKVGGHYIHAAHVWEDIRLSFLTQQIICLRRHSQTALQRSFSDTPAPKQITEKIAEHLQSTGSLGEQTWDRFIKTTKNSALIATLFPVSQTCDSYEWTYHSHTENPYTFQLYALDGTIYYDVEWLAIQKELDIAVDLEYSQDRGYEHEGHSDNSSDESSSEGFPEFDLSENGQSEYDQLSERGTEYSFDEDGASVLSLEMLNRARAISDEVATIPENNALNDVATAPSEYLETNDHCPDPERSPSEPEYVSHSTTDSLPDHTNRSIRKRRKTGSRTTNRSKRQKRQ</sequence>
<keyword evidence="8" id="KW-1185">Reference proteome</keyword>
<feature type="compositionally biased region" description="Basic residues" evidence="5">
    <location>
        <begin position="1407"/>
        <end position="1429"/>
    </location>
</feature>
<feature type="compositionally biased region" description="Basic and acidic residues" evidence="5">
    <location>
        <begin position="627"/>
        <end position="643"/>
    </location>
</feature>
<proteinExistence type="inferred from homology"/>
<dbReference type="PANTHER" id="PTHR12606:SF1">
    <property type="entry name" value="UBIQUITIN-LIKE-SPECIFIC PROTEASE 1A"/>
    <property type="match status" value="1"/>
</dbReference>
<evidence type="ECO:0000256" key="3">
    <source>
        <dbReference type="ARBA" id="ARBA00022801"/>
    </source>
</evidence>
<feature type="region of interest" description="Disordered" evidence="5">
    <location>
        <begin position="1287"/>
        <end position="1327"/>
    </location>
</feature>
<dbReference type="Pfam" id="PF02902">
    <property type="entry name" value="Peptidase_C48"/>
    <property type="match status" value="1"/>
</dbReference>
<feature type="compositionally biased region" description="Basic and acidic residues" evidence="5">
    <location>
        <begin position="13"/>
        <end position="42"/>
    </location>
</feature>
<feature type="domain" description="Ubiquitin-like protease family profile" evidence="6">
    <location>
        <begin position="120"/>
        <end position="286"/>
    </location>
</feature>
<gene>
    <name evidence="7" type="ORF">V5O48_003719</name>
</gene>
<dbReference type="PANTHER" id="PTHR12606">
    <property type="entry name" value="SENTRIN/SUMO-SPECIFIC PROTEASE"/>
    <property type="match status" value="1"/>
</dbReference>
<feature type="region of interest" description="Disordered" evidence="5">
    <location>
        <begin position="619"/>
        <end position="657"/>
    </location>
</feature>
<evidence type="ECO:0000259" key="6">
    <source>
        <dbReference type="PROSITE" id="PS50600"/>
    </source>
</evidence>
<reference evidence="7 8" key="1">
    <citation type="submission" date="2024-02" db="EMBL/GenBank/DDBJ databases">
        <title>A draft genome for the cacao thread blight pathogen Marasmius crinis-equi.</title>
        <authorList>
            <person name="Cohen S.P."/>
            <person name="Baruah I.K."/>
            <person name="Amoako-Attah I."/>
            <person name="Bukari Y."/>
            <person name="Meinhardt L.W."/>
            <person name="Bailey B.A."/>
        </authorList>
    </citation>
    <scope>NUCLEOTIDE SEQUENCE [LARGE SCALE GENOMIC DNA]</scope>
    <source>
        <strain evidence="7 8">GH-76</strain>
    </source>
</reference>